<evidence type="ECO:0000313" key="1">
    <source>
        <dbReference type="EMBL" id="KAJ7017791.1"/>
    </source>
</evidence>
<sequence>LQHPQDTFADLMTLFHRDAEGPEDFPQTLIYTDDRIPVERIQDFLRRNKPDGISEKAFEFYHRHIHESEKKKMQDMIQAGTLRGTAATDALGMVCLLLFLGRCNSKTCLREWTSNILCG</sequence>
<protein>
    <submittedName>
        <fullName evidence="1">Uncharacterized protein</fullName>
    </submittedName>
</protein>
<dbReference type="EMBL" id="JARJCM010000378">
    <property type="protein sequence ID" value="KAJ7017791.1"/>
    <property type="molecule type" value="Genomic_DNA"/>
</dbReference>
<dbReference type="Proteomes" id="UP001218188">
    <property type="component" value="Unassembled WGS sequence"/>
</dbReference>
<organism evidence="1 2">
    <name type="scientific">Mycena alexandri</name>
    <dbReference type="NCBI Taxonomy" id="1745969"/>
    <lineage>
        <taxon>Eukaryota</taxon>
        <taxon>Fungi</taxon>
        <taxon>Dikarya</taxon>
        <taxon>Basidiomycota</taxon>
        <taxon>Agaricomycotina</taxon>
        <taxon>Agaricomycetes</taxon>
        <taxon>Agaricomycetidae</taxon>
        <taxon>Agaricales</taxon>
        <taxon>Marasmiineae</taxon>
        <taxon>Mycenaceae</taxon>
        <taxon>Mycena</taxon>
    </lineage>
</organism>
<dbReference type="Gene3D" id="3.40.50.300">
    <property type="entry name" value="P-loop containing nucleotide triphosphate hydrolases"/>
    <property type="match status" value="1"/>
</dbReference>
<name>A0AAD6RYD3_9AGAR</name>
<feature type="non-terminal residue" evidence="1">
    <location>
        <position position="1"/>
    </location>
</feature>
<dbReference type="AlphaFoldDB" id="A0AAD6RYD3"/>
<gene>
    <name evidence="1" type="ORF">C8F04DRAFT_978481</name>
</gene>
<keyword evidence="2" id="KW-1185">Reference proteome</keyword>
<reference evidence="1" key="1">
    <citation type="submission" date="2023-03" db="EMBL/GenBank/DDBJ databases">
        <title>Massive genome expansion in bonnet fungi (Mycena s.s.) driven by repeated elements and novel gene families across ecological guilds.</title>
        <authorList>
            <consortium name="Lawrence Berkeley National Laboratory"/>
            <person name="Harder C.B."/>
            <person name="Miyauchi S."/>
            <person name="Viragh M."/>
            <person name="Kuo A."/>
            <person name="Thoen E."/>
            <person name="Andreopoulos B."/>
            <person name="Lu D."/>
            <person name="Skrede I."/>
            <person name="Drula E."/>
            <person name="Henrissat B."/>
            <person name="Morin E."/>
            <person name="Kohler A."/>
            <person name="Barry K."/>
            <person name="LaButti K."/>
            <person name="Morin E."/>
            <person name="Salamov A."/>
            <person name="Lipzen A."/>
            <person name="Mereny Z."/>
            <person name="Hegedus B."/>
            <person name="Baldrian P."/>
            <person name="Stursova M."/>
            <person name="Weitz H."/>
            <person name="Taylor A."/>
            <person name="Grigoriev I.V."/>
            <person name="Nagy L.G."/>
            <person name="Martin F."/>
            <person name="Kauserud H."/>
        </authorList>
    </citation>
    <scope>NUCLEOTIDE SEQUENCE</scope>
    <source>
        <strain evidence="1">CBHHK200</strain>
    </source>
</reference>
<evidence type="ECO:0000313" key="2">
    <source>
        <dbReference type="Proteomes" id="UP001218188"/>
    </source>
</evidence>
<comment type="caution">
    <text evidence="1">The sequence shown here is derived from an EMBL/GenBank/DDBJ whole genome shotgun (WGS) entry which is preliminary data.</text>
</comment>
<accession>A0AAD6RYD3</accession>
<proteinExistence type="predicted"/>
<dbReference type="InterPro" id="IPR027417">
    <property type="entry name" value="P-loop_NTPase"/>
</dbReference>